<protein>
    <submittedName>
        <fullName evidence="1">Uncharacterized protein</fullName>
    </submittedName>
</protein>
<dbReference type="EMBL" id="BKCJ011779181">
    <property type="protein sequence ID" value="GFD52196.1"/>
    <property type="molecule type" value="Genomic_DNA"/>
</dbReference>
<name>A0A699X2T3_TANCI</name>
<comment type="caution">
    <text evidence="1">The sequence shown here is derived from an EMBL/GenBank/DDBJ whole genome shotgun (WGS) entry which is preliminary data.</text>
</comment>
<proteinExistence type="predicted"/>
<organism evidence="1">
    <name type="scientific">Tanacetum cinerariifolium</name>
    <name type="common">Dalmatian daisy</name>
    <name type="synonym">Chrysanthemum cinerariifolium</name>
    <dbReference type="NCBI Taxonomy" id="118510"/>
    <lineage>
        <taxon>Eukaryota</taxon>
        <taxon>Viridiplantae</taxon>
        <taxon>Streptophyta</taxon>
        <taxon>Embryophyta</taxon>
        <taxon>Tracheophyta</taxon>
        <taxon>Spermatophyta</taxon>
        <taxon>Magnoliopsida</taxon>
        <taxon>eudicotyledons</taxon>
        <taxon>Gunneridae</taxon>
        <taxon>Pentapetalae</taxon>
        <taxon>asterids</taxon>
        <taxon>campanulids</taxon>
        <taxon>Asterales</taxon>
        <taxon>Asteraceae</taxon>
        <taxon>Asteroideae</taxon>
        <taxon>Anthemideae</taxon>
        <taxon>Anthemidinae</taxon>
        <taxon>Tanacetum</taxon>
    </lineage>
</organism>
<feature type="non-terminal residue" evidence="1">
    <location>
        <position position="1"/>
    </location>
</feature>
<reference evidence="1" key="1">
    <citation type="journal article" date="2019" name="Sci. Rep.">
        <title>Draft genome of Tanacetum cinerariifolium, the natural source of mosquito coil.</title>
        <authorList>
            <person name="Yamashiro T."/>
            <person name="Shiraishi A."/>
            <person name="Satake H."/>
            <person name="Nakayama K."/>
        </authorList>
    </citation>
    <scope>NUCLEOTIDE SEQUENCE</scope>
</reference>
<dbReference type="AlphaFoldDB" id="A0A699X2T3"/>
<sequence length="72" mass="8344">RAAEVGGRQARFLRSRPRGRFAAIHQRAVQLQRQPDRFDLHKGPEHYGRLAGGRRDERGRWAVPLLFRAESV</sequence>
<gene>
    <name evidence="1" type="ORF">Tci_924165</name>
</gene>
<evidence type="ECO:0000313" key="1">
    <source>
        <dbReference type="EMBL" id="GFD52196.1"/>
    </source>
</evidence>
<accession>A0A699X2T3</accession>